<dbReference type="Proteomes" id="UP000299102">
    <property type="component" value="Unassembled WGS sequence"/>
</dbReference>
<name>A0A4C2A2G8_EUMVA</name>
<evidence type="ECO:0000313" key="3">
    <source>
        <dbReference type="Proteomes" id="UP000299102"/>
    </source>
</evidence>
<dbReference type="EMBL" id="BGZK01002437">
    <property type="protein sequence ID" value="GBP93932.1"/>
    <property type="molecule type" value="Genomic_DNA"/>
</dbReference>
<protein>
    <submittedName>
        <fullName evidence="2">Uncharacterized protein</fullName>
    </submittedName>
</protein>
<evidence type="ECO:0000313" key="2">
    <source>
        <dbReference type="EMBL" id="GBP93932.1"/>
    </source>
</evidence>
<organism evidence="2 3">
    <name type="scientific">Eumeta variegata</name>
    <name type="common">Bagworm moth</name>
    <name type="synonym">Eumeta japonica</name>
    <dbReference type="NCBI Taxonomy" id="151549"/>
    <lineage>
        <taxon>Eukaryota</taxon>
        <taxon>Metazoa</taxon>
        <taxon>Ecdysozoa</taxon>
        <taxon>Arthropoda</taxon>
        <taxon>Hexapoda</taxon>
        <taxon>Insecta</taxon>
        <taxon>Pterygota</taxon>
        <taxon>Neoptera</taxon>
        <taxon>Endopterygota</taxon>
        <taxon>Lepidoptera</taxon>
        <taxon>Glossata</taxon>
        <taxon>Ditrysia</taxon>
        <taxon>Tineoidea</taxon>
        <taxon>Psychidae</taxon>
        <taxon>Oiketicinae</taxon>
        <taxon>Eumeta</taxon>
    </lineage>
</organism>
<feature type="region of interest" description="Disordered" evidence="1">
    <location>
        <begin position="47"/>
        <end position="73"/>
    </location>
</feature>
<sequence>MVTHLLHAADAPPQRQPNGIAHRIIPSLNTHELFNFRFGPFGYHDEQKYSNNPLSDKGRAPALGPLLKSSTPH</sequence>
<keyword evidence="3" id="KW-1185">Reference proteome</keyword>
<proteinExistence type="predicted"/>
<dbReference type="AlphaFoldDB" id="A0A4C2A2G8"/>
<accession>A0A4C2A2G8</accession>
<comment type="caution">
    <text evidence="2">The sequence shown here is derived from an EMBL/GenBank/DDBJ whole genome shotgun (WGS) entry which is preliminary data.</text>
</comment>
<reference evidence="2 3" key="1">
    <citation type="journal article" date="2019" name="Commun. Biol.">
        <title>The bagworm genome reveals a unique fibroin gene that provides high tensile strength.</title>
        <authorList>
            <person name="Kono N."/>
            <person name="Nakamura H."/>
            <person name="Ohtoshi R."/>
            <person name="Tomita M."/>
            <person name="Numata K."/>
            <person name="Arakawa K."/>
        </authorList>
    </citation>
    <scope>NUCLEOTIDE SEQUENCE [LARGE SCALE GENOMIC DNA]</scope>
</reference>
<evidence type="ECO:0000256" key="1">
    <source>
        <dbReference type="SAM" id="MobiDB-lite"/>
    </source>
</evidence>
<gene>
    <name evidence="2" type="ORF">EVAR_53664_1</name>
</gene>